<dbReference type="Proteomes" id="UP000242219">
    <property type="component" value="Unassembled WGS sequence"/>
</dbReference>
<evidence type="ECO:0000256" key="1">
    <source>
        <dbReference type="ARBA" id="ARBA00022516"/>
    </source>
</evidence>
<keyword evidence="1 7" id="KW-0444">Lipid biosynthesis</keyword>
<reference evidence="9 10" key="1">
    <citation type="journal article" date="2016" name="Genome Announc.">
        <title>Draft Genome Sequence of the Anaerobic Ammonium-Oxidizing Bacterium 'Candidatus Brocadia sp. 40'.</title>
        <authorList>
            <person name="Ali M."/>
            <person name="Haroon M.F."/>
            <person name="Narita Y."/>
            <person name="Zhang L."/>
            <person name="Rangel Shaw D."/>
            <person name="Okabe S."/>
            <person name="Saikaly P.E."/>
        </authorList>
    </citation>
    <scope>NUCLEOTIDE SEQUENCE [LARGE SCALE GENOMIC DNA]</scope>
    <source>
        <strain evidence="9 10">40</strain>
    </source>
</reference>
<dbReference type="EC" id="2.3.1.191" evidence="7"/>
<dbReference type="AlphaFoldDB" id="A0A1V6M325"/>
<dbReference type="Gene3D" id="3.40.1390.10">
    <property type="entry name" value="MurE/MurF, N-terminal domain"/>
    <property type="match status" value="1"/>
</dbReference>
<evidence type="ECO:0000256" key="2">
    <source>
        <dbReference type="ARBA" id="ARBA00022556"/>
    </source>
</evidence>
<dbReference type="GO" id="GO:0009245">
    <property type="term" value="P:lipid A biosynthetic process"/>
    <property type="evidence" value="ECO:0007669"/>
    <property type="project" value="UniProtKB-UniRule"/>
</dbReference>
<dbReference type="Pfam" id="PF04613">
    <property type="entry name" value="LpxD"/>
    <property type="match status" value="1"/>
</dbReference>
<comment type="subunit">
    <text evidence="7">Homotrimer.</text>
</comment>
<accession>A0A1V6M325</accession>
<keyword evidence="4 7" id="KW-0677">Repeat</keyword>
<dbReference type="Gene3D" id="2.160.10.10">
    <property type="entry name" value="Hexapeptide repeat proteins"/>
    <property type="match status" value="1"/>
</dbReference>
<dbReference type="PANTHER" id="PTHR43378:SF2">
    <property type="entry name" value="UDP-3-O-ACYLGLUCOSAMINE N-ACYLTRANSFERASE 1, MITOCHONDRIAL-RELATED"/>
    <property type="match status" value="1"/>
</dbReference>
<dbReference type="PROSITE" id="PS00101">
    <property type="entry name" value="HEXAPEP_TRANSFERASES"/>
    <property type="match status" value="1"/>
</dbReference>
<dbReference type="SUPFAM" id="SSF51161">
    <property type="entry name" value="Trimeric LpxA-like enzymes"/>
    <property type="match status" value="1"/>
</dbReference>
<comment type="caution">
    <text evidence="9">The sequence shown here is derived from an EMBL/GenBank/DDBJ whole genome shotgun (WGS) entry which is preliminary data.</text>
</comment>
<keyword evidence="10" id="KW-1185">Reference proteome</keyword>
<protein>
    <recommendedName>
        <fullName evidence="7">UDP-3-O-acylglucosamine N-acyltransferase</fullName>
        <ecNumber evidence="7">2.3.1.191</ecNumber>
    </recommendedName>
</protein>
<dbReference type="RefSeq" id="WP_070066032.1">
    <property type="nucleotide sequence ID" value="NZ_MJUW02000019.1"/>
</dbReference>
<dbReference type="EMBL" id="MJUW02000019">
    <property type="protein sequence ID" value="OQD46809.1"/>
    <property type="molecule type" value="Genomic_DNA"/>
</dbReference>
<name>A0A1V6M325_9BACT</name>
<dbReference type="CDD" id="cd03352">
    <property type="entry name" value="LbH_LpxD"/>
    <property type="match status" value="1"/>
</dbReference>
<evidence type="ECO:0000259" key="8">
    <source>
        <dbReference type="Pfam" id="PF04613"/>
    </source>
</evidence>
<dbReference type="NCBIfam" id="TIGR01853">
    <property type="entry name" value="lipid_A_lpxD"/>
    <property type="match status" value="1"/>
</dbReference>
<evidence type="ECO:0000256" key="6">
    <source>
        <dbReference type="ARBA" id="ARBA00023315"/>
    </source>
</evidence>
<dbReference type="InterPro" id="IPR007691">
    <property type="entry name" value="LpxD"/>
</dbReference>
<dbReference type="InterPro" id="IPR018357">
    <property type="entry name" value="Hexapep_transf_CS"/>
</dbReference>
<keyword evidence="5 7" id="KW-0443">Lipid metabolism</keyword>
<evidence type="ECO:0000313" key="9">
    <source>
        <dbReference type="EMBL" id="OQD46809.1"/>
    </source>
</evidence>
<dbReference type="PANTHER" id="PTHR43378">
    <property type="entry name" value="UDP-3-O-ACYLGLUCOSAMINE N-ACYLTRANSFERASE"/>
    <property type="match status" value="1"/>
</dbReference>
<keyword evidence="6 7" id="KW-0012">Acyltransferase</keyword>
<organism evidence="9 10">
    <name type="scientific">Candidatus Brocadia sapporoensis</name>
    <dbReference type="NCBI Taxonomy" id="392547"/>
    <lineage>
        <taxon>Bacteria</taxon>
        <taxon>Pseudomonadati</taxon>
        <taxon>Planctomycetota</taxon>
        <taxon>Candidatus Brocadiia</taxon>
        <taxon>Candidatus Brocadiales</taxon>
        <taxon>Candidatus Brocadiaceae</taxon>
        <taxon>Candidatus Brocadia</taxon>
    </lineage>
</organism>
<dbReference type="InterPro" id="IPR020573">
    <property type="entry name" value="UDP_GlcNAc_AcTrfase_non-rep"/>
</dbReference>
<comment type="similarity">
    <text evidence="7">Belongs to the transferase hexapeptide repeat family. LpxD subfamily.</text>
</comment>
<keyword evidence="3 7" id="KW-0808">Transferase</keyword>
<evidence type="ECO:0000256" key="3">
    <source>
        <dbReference type="ARBA" id="ARBA00022679"/>
    </source>
</evidence>
<proteinExistence type="inferred from homology"/>
<dbReference type="GO" id="GO:0103118">
    <property type="term" value="F:UDP-3-O-[(3R)-3-hydroxyacyl]-glucosamine N-acyltransferase activity"/>
    <property type="evidence" value="ECO:0007669"/>
    <property type="project" value="UniProtKB-EC"/>
</dbReference>
<comment type="pathway">
    <text evidence="7">Bacterial outer membrane biogenesis; LPS lipid A biosynthesis.</text>
</comment>
<dbReference type="InterPro" id="IPR001451">
    <property type="entry name" value="Hexapep"/>
</dbReference>
<dbReference type="InterPro" id="IPR011004">
    <property type="entry name" value="Trimer_LpxA-like_sf"/>
</dbReference>
<keyword evidence="2 7" id="KW-0441">Lipid A biosynthesis</keyword>
<dbReference type="Pfam" id="PF00132">
    <property type="entry name" value="Hexapep"/>
    <property type="match status" value="3"/>
</dbReference>
<dbReference type="GO" id="GO:0016020">
    <property type="term" value="C:membrane"/>
    <property type="evidence" value="ECO:0007669"/>
    <property type="project" value="GOC"/>
</dbReference>
<evidence type="ECO:0000313" key="10">
    <source>
        <dbReference type="Proteomes" id="UP000242219"/>
    </source>
</evidence>
<comment type="function">
    <text evidence="7">Catalyzes the N-acylation of UDP-3-O-acylglucosamine using 3-hydroxyacyl-ACP as the acyl donor. Is involved in the biosynthesis of lipid A, a phosphorylated glycolipid that anchors the lipopolysaccharide to the outer membrane of the cell.</text>
</comment>
<gene>
    <name evidence="7" type="primary">lpxD</name>
    <name evidence="9" type="ORF">BIY37_01290</name>
</gene>
<dbReference type="GO" id="GO:0016410">
    <property type="term" value="F:N-acyltransferase activity"/>
    <property type="evidence" value="ECO:0007669"/>
    <property type="project" value="InterPro"/>
</dbReference>
<comment type="catalytic activity">
    <reaction evidence="7">
        <text>a UDP-3-O-[(3R)-3-hydroxyacyl]-alpha-D-glucosamine + a (3R)-hydroxyacyl-[ACP] = a UDP-2-N,3-O-bis[(3R)-3-hydroxyacyl]-alpha-D-glucosamine + holo-[ACP] + H(+)</text>
        <dbReference type="Rhea" id="RHEA:53836"/>
        <dbReference type="Rhea" id="RHEA-COMP:9685"/>
        <dbReference type="Rhea" id="RHEA-COMP:9945"/>
        <dbReference type="ChEBI" id="CHEBI:15378"/>
        <dbReference type="ChEBI" id="CHEBI:64479"/>
        <dbReference type="ChEBI" id="CHEBI:78827"/>
        <dbReference type="ChEBI" id="CHEBI:137740"/>
        <dbReference type="ChEBI" id="CHEBI:137748"/>
        <dbReference type="EC" id="2.3.1.191"/>
    </reaction>
</comment>
<feature type="domain" description="UDP-3-O-[3-hydroxymyristoyl] glucosamine N-acyltransferase non-repeat region" evidence="8">
    <location>
        <begin position="24"/>
        <end position="86"/>
    </location>
</feature>
<feature type="active site" description="Proton acceptor" evidence="7">
    <location>
        <position position="238"/>
    </location>
</feature>
<evidence type="ECO:0000256" key="5">
    <source>
        <dbReference type="ARBA" id="ARBA00023098"/>
    </source>
</evidence>
<dbReference type="UniPathway" id="UPA00973"/>
<evidence type="ECO:0000256" key="7">
    <source>
        <dbReference type="HAMAP-Rule" id="MF_00523"/>
    </source>
</evidence>
<dbReference type="NCBIfam" id="NF002060">
    <property type="entry name" value="PRK00892.1"/>
    <property type="match status" value="1"/>
</dbReference>
<evidence type="ECO:0000256" key="4">
    <source>
        <dbReference type="ARBA" id="ARBA00022737"/>
    </source>
</evidence>
<dbReference type="HAMAP" id="MF_00523">
    <property type="entry name" value="LpxD"/>
    <property type="match status" value="1"/>
</dbReference>
<sequence>MKFTLNEIHAILGGKIIGDGNTCITGLASIEAAKEGDIAFVKNDVLVPQALTSRAAAIVIHREIQQLKKPQIILENPTLSFTKFLEIVAQERFKRQAGIHPTAVISKEATVGVGVSAGAHVVVEDGVTIGNYVAIYPNTFIGKGSRIGDNSVIYANVSIRENTIIGRRVTIHCNSVIGDDGFGYLQLKKKHVKIPQVGIVEIGDDVEIGAMVTICRAALDKTIIGNGVKIDNHSHIAHNVVIGDDTMLIAYAKIAGSAKIGKNVLIAEDVGITDHATIGDNCMIGGGSKVYKSLEAGSIVWGSPAKPIAEEKRIQVVIKKLPEIYNTIKRLVKTSR</sequence>